<dbReference type="AlphaFoldDB" id="Q091H0"/>
<dbReference type="Pfam" id="PF25601">
    <property type="entry name" value="AAA_lid_14"/>
    <property type="match status" value="1"/>
</dbReference>
<keyword evidence="6" id="KW-0238">DNA-binding</keyword>
<keyword evidence="1 8" id="KW-0597">Phosphoprotein</keyword>
<feature type="modified residue" description="4-aspartylphosphate" evidence="8">
    <location>
        <position position="68"/>
    </location>
</feature>
<dbReference type="SUPFAM" id="SSF46689">
    <property type="entry name" value="Homeodomain-like"/>
    <property type="match status" value="1"/>
</dbReference>
<dbReference type="Pfam" id="PF00072">
    <property type="entry name" value="Response_reg"/>
    <property type="match status" value="1"/>
</dbReference>
<dbReference type="InterPro" id="IPR002197">
    <property type="entry name" value="HTH_Fis"/>
</dbReference>
<evidence type="ECO:0000256" key="8">
    <source>
        <dbReference type="PROSITE-ProRule" id="PRU00169"/>
    </source>
</evidence>
<dbReference type="PRINTS" id="PR01590">
    <property type="entry name" value="HTHFIS"/>
</dbReference>
<dbReference type="Proteomes" id="UP000032702">
    <property type="component" value="Unassembled WGS sequence"/>
</dbReference>
<dbReference type="Gene3D" id="1.10.10.60">
    <property type="entry name" value="Homeodomain-like"/>
    <property type="match status" value="1"/>
</dbReference>
<keyword evidence="7" id="KW-0804">Transcription</keyword>
<dbReference type="GO" id="GO:0006355">
    <property type="term" value="P:regulation of DNA-templated transcription"/>
    <property type="evidence" value="ECO:0007669"/>
    <property type="project" value="InterPro"/>
</dbReference>
<dbReference type="Gene3D" id="3.40.50.300">
    <property type="entry name" value="P-loop containing nucleotide triphosphate hydrolases"/>
    <property type="match status" value="1"/>
</dbReference>
<evidence type="ECO:0000259" key="10">
    <source>
        <dbReference type="PROSITE" id="PS50045"/>
    </source>
</evidence>
<feature type="domain" description="Sigma-54 factor interaction" evidence="10">
    <location>
        <begin position="154"/>
        <end position="383"/>
    </location>
</feature>
<evidence type="ECO:0000256" key="9">
    <source>
        <dbReference type="SAM" id="MobiDB-lite"/>
    </source>
</evidence>
<dbReference type="GO" id="GO:0000160">
    <property type="term" value="P:phosphorelay signal transduction system"/>
    <property type="evidence" value="ECO:0007669"/>
    <property type="project" value="UniProtKB-KW"/>
</dbReference>
<dbReference type="FunFam" id="3.40.50.300:FF:000006">
    <property type="entry name" value="DNA-binding transcriptional regulator NtrC"/>
    <property type="match status" value="1"/>
</dbReference>
<dbReference type="PANTHER" id="PTHR32071">
    <property type="entry name" value="TRANSCRIPTIONAL REGULATORY PROTEIN"/>
    <property type="match status" value="1"/>
</dbReference>
<dbReference type="InterPro" id="IPR025943">
    <property type="entry name" value="Sigma_54_int_dom_ATP-bd_2"/>
</dbReference>
<dbReference type="Gene3D" id="3.40.50.2300">
    <property type="match status" value="1"/>
</dbReference>
<evidence type="ECO:0000256" key="4">
    <source>
        <dbReference type="ARBA" id="ARBA00023012"/>
    </source>
</evidence>
<dbReference type="PROSITE" id="PS50110">
    <property type="entry name" value="RESPONSE_REGULATORY"/>
    <property type="match status" value="1"/>
</dbReference>
<dbReference type="EMBL" id="AAMD01000057">
    <property type="protein sequence ID" value="EAU66373.1"/>
    <property type="molecule type" value="Genomic_DNA"/>
</dbReference>
<evidence type="ECO:0000313" key="13">
    <source>
        <dbReference type="Proteomes" id="UP000032702"/>
    </source>
</evidence>
<dbReference type="InterPro" id="IPR011006">
    <property type="entry name" value="CheY-like_superfamily"/>
</dbReference>
<keyword evidence="3" id="KW-0067">ATP-binding</keyword>
<evidence type="ECO:0000256" key="3">
    <source>
        <dbReference type="ARBA" id="ARBA00022840"/>
    </source>
</evidence>
<name>Q091H0_STIAD</name>
<comment type="caution">
    <text evidence="12">The sequence shown here is derived from an EMBL/GenBank/DDBJ whole genome shotgun (WGS) entry which is preliminary data.</text>
</comment>
<dbReference type="InterPro" id="IPR009057">
    <property type="entry name" value="Homeodomain-like_sf"/>
</dbReference>
<protein>
    <submittedName>
        <fullName evidence="12">Two component, sigma54 specific, transcriptional regulator, Fis family</fullName>
    </submittedName>
</protein>
<evidence type="ECO:0000313" key="12">
    <source>
        <dbReference type="EMBL" id="EAU66373.1"/>
    </source>
</evidence>
<proteinExistence type="predicted"/>
<evidence type="ECO:0000256" key="6">
    <source>
        <dbReference type="ARBA" id="ARBA00023125"/>
    </source>
</evidence>
<dbReference type="Gene3D" id="1.10.8.60">
    <property type="match status" value="1"/>
</dbReference>
<reference evidence="12 13" key="1">
    <citation type="submission" date="2006-04" db="EMBL/GenBank/DDBJ databases">
        <authorList>
            <person name="Nierman W.C."/>
        </authorList>
    </citation>
    <scope>NUCLEOTIDE SEQUENCE [LARGE SCALE GENOMIC DNA]</scope>
    <source>
        <strain evidence="12 13">DW4/3-1</strain>
    </source>
</reference>
<dbReference type="SMART" id="SM00448">
    <property type="entry name" value="REC"/>
    <property type="match status" value="1"/>
</dbReference>
<keyword evidence="2" id="KW-0547">Nucleotide-binding</keyword>
<dbReference type="InterPro" id="IPR027417">
    <property type="entry name" value="P-loop_NTPase"/>
</dbReference>
<dbReference type="PATRIC" id="fig|378806.16.peg.5476"/>
<dbReference type="InterPro" id="IPR001789">
    <property type="entry name" value="Sig_transdc_resp-reg_receiver"/>
</dbReference>
<keyword evidence="4" id="KW-0902">Two-component regulatory system</keyword>
<evidence type="ECO:0000256" key="7">
    <source>
        <dbReference type="ARBA" id="ARBA00023163"/>
    </source>
</evidence>
<evidence type="ECO:0000256" key="2">
    <source>
        <dbReference type="ARBA" id="ARBA00022741"/>
    </source>
</evidence>
<organism evidence="12 13">
    <name type="scientific">Stigmatella aurantiaca (strain DW4/3-1)</name>
    <dbReference type="NCBI Taxonomy" id="378806"/>
    <lineage>
        <taxon>Bacteria</taxon>
        <taxon>Pseudomonadati</taxon>
        <taxon>Myxococcota</taxon>
        <taxon>Myxococcia</taxon>
        <taxon>Myxococcales</taxon>
        <taxon>Cystobacterineae</taxon>
        <taxon>Archangiaceae</taxon>
        <taxon>Stigmatella</taxon>
    </lineage>
</organism>
<feature type="region of interest" description="Disordered" evidence="9">
    <location>
        <begin position="425"/>
        <end position="449"/>
    </location>
</feature>
<dbReference type="InterPro" id="IPR002078">
    <property type="entry name" value="Sigma_54_int"/>
</dbReference>
<accession>Q091H0</accession>
<dbReference type="PANTHER" id="PTHR32071:SF17">
    <property type="entry name" value="TRANSCRIPTIONAL REGULATOR (NTRC FAMILY)"/>
    <property type="match status" value="1"/>
</dbReference>
<dbReference type="SUPFAM" id="SSF52540">
    <property type="entry name" value="P-loop containing nucleoside triphosphate hydrolases"/>
    <property type="match status" value="1"/>
</dbReference>
<dbReference type="InterPro" id="IPR058031">
    <property type="entry name" value="AAA_lid_NorR"/>
</dbReference>
<dbReference type="GO" id="GO:0005524">
    <property type="term" value="F:ATP binding"/>
    <property type="evidence" value="ECO:0007669"/>
    <property type="project" value="UniProtKB-KW"/>
</dbReference>
<evidence type="ECO:0000259" key="11">
    <source>
        <dbReference type="PROSITE" id="PS50110"/>
    </source>
</evidence>
<keyword evidence="5" id="KW-0805">Transcription regulation</keyword>
<sequence>MWRDGYTLRLSRSPPMPASVLIVDDEKNILLTLSQSLQLAGYRTELASSGQVALDVISTRPVDAVLMDVKMPDMDGLTALARLQELKPELPVIMMSGHGTIDTAVKATQLGARDFLEKPLARDKLLVALRNALKHQAVIEELQELRAQMGRYDMVGGGPGMQRIFSLIQRTAPSEGRVLITGENGTGKELIARALHQHSRRKAGPFVKLNCAAVPHELIESELFGHEKGAFTGAVSVRRGKFELAHEGTLFLDEIGDMPAAMQAKLLRVLQEGELERVGGTETLKVDVRVIAATNKHLEKEIAAGHFREDLYYRINVVQIHSPPLRERREDLPDLIDTFLKEACARNGRKPLRLSPEALTVMASYAYPGNVRELRNLVERLAILCEGPTVSGAEALELLPRSQGLAGPPAGGVVSAPAVPTAAPPALAVSEPPGSKPAEPVAPSGFRPRADRTFREQVEDAEREIILHALAHTQENVTEAARLLDLERGHFYKKMKALGLRRSAADKEPTSNPSGD</sequence>
<dbReference type="SMART" id="SM00382">
    <property type="entry name" value="AAA"/>
    <property type="match status" value="1"/>
</dbReference>
<gene>
    <name evidence="12" type="ORF">STIAU_1056</name>
</gene>
<dbReference type="FunFam" id="3.40.50.2300:FF:000018">
    <property type="entry name" value="DNA-binding transcriptional regulator NtrC"/>
    <property type="match status" value="1"/>
</dbReference>
<dbReference type="PROSITE" id="PS50045">
    <property type="entry name" value="SIGMA54_INTERACT_4"/>
    <property type="match status" value="1"/>
</dbReference>
<dbReference type="Pfam" id="PF00158">
    <property type="entry name" value="Sigma54_activat"/>
    <property type="match status" value="1"/>
</dbReference>
<evidence type="ECO:0000256" key="1">
    <source>
        <dbReference type="ARBA" id="ARBA00022553"/>
    </source>
</evidence>
<feature type="domain" description="Response regulatory" evidence="11">
    <location>
        <begin position="19"/>
        <end position="133"/>
    </location>
</feature>
<dbReference type="PROSITE" id="PS00688">
    <property type="entry name" value="SIGMA54_INTERACT_3"/>
    <property type="match status" value="1"/>
</dbReference>
<dbReference type="PROSITE" id="PS00676">
    <property type="entry name" value="SIGMA54_INTERACT_2"/>
    <property type="match status" value="1"/>
</dbReference>
<dbReference type="SUPFAM" id="SSF52172">
    <property type="entry name" value="CheY-like"/>
    <property type="match status" value="1"/>
</dbReference>
<dbReference type="GO" id="GO:0043565">
    <property type="term" value="F:sequence-specific DNA binding"/>
    <property type="evidence" value="ECO:0007669"/>
    <property type="project" value="InterPro"/>
</dbReference>
<dbReference type="CDD" id="cd00009">
    <property type="entry name" value="AAA"/>
    <property type="match status" value="1"/>
</dbReference>
<dbReference type="Pfam" id="PF02954">
    <property type="entry name" value="HTH_8"/>
    <property type="match status" value="1"/>
</dbReference>
<dbReference type="InterPro" id="IPR003593">
    <property type="entry name" value="AAA+_ATPase"/>
</dbReference>
<dbReference type="InterPro" id="IPR025944">
    <property type="entry name" value="Sigma_54_int_dom_CS"/>
</dbReference>
<evidence type="ECO:0000256" key="5">
    <source>
        <dbReference type="ARBA" id="ARBA00023015"/>
    </source>
</evidence>